<feature type="chain" id="PRO_5041948960" evidence="1">
    <location>
        <begin position="32"/>
        <end position="56"/>
    </location>
</feature>
<protein>
    <submittedName>
        <fullName evidence="2">Uncharacterized protein</fullName>
    </submittedName>
</protein>
<evidence type="ECO:0000313" key="3">
    <source>
        <dbReference type="Proteomes" id="UP001232148"/>
    </source>
</evidence>
<gene>
    <name evidence="2" type="ORF">LX32DRAFT_330421</name>
</gene>
<dbReference type="AlphaFoldDB" id="A0AAD9HJS0"/>
<evidence type="ECO:0000256" key="1">
    <source>
        <dbReference type="SAM" id="SignalP"/>
    </source>
</evidence>
<organism evidence="2 3">
    <name type="scientific">Colletotrichum zoysiae</name>
    <dbReference type="NCBI Taxonomy" id="1216348"/>
    <lineage>
        <taxon>Eukaryota</taxon>
        <taxon>Fungi</taxon>
        <taxon>Dikarya</taxon>
        <taxon>Ascomycota</taxon>
        <taxon>Pezizomycotina</taxon>
        <taxon>Sordariomycetes</taxon>
        <taxon>Hypocreomycetidae</taxon>
        <taxon>Glomerellales</taxon>
        <taxon>Glomerellaceae</taxon>
        <taxon>Colletotrichum</taxon>
        <taxon>Colletotrichum graminicola species complex</taxon>
    </lineage>
</organism>
<evidence type="ECO:0000313" key="2">
    <source>
        <dbReference type="EMBL" id="KAK2030250.1"/>
    </source>
</evidence>
<proteinExistence type="predicted"/>
<dbReference type="Proteomes" id="UP001232148">
    <property type="component" value="Unassembled WGS sequence"/>
</dbReference>
<accession>A0AAD9HJS0</accession>
<dbReference type="EMBL" id="MU842853">
    <property type="protein sequence ID" value="KAK2030250.1"/>
    <property type="molecule type" value="Genomic_DNA"/>
</dbReference>
<feature type="signal peptide" evidence="1">
    <location>
        <begin position="1"/>
        <end position="31"/>
    </location>
</feature>
<name>A0AAD9HJS0_9PEZI</name>
<dbReference type="PROSITE" id="PS51257">
    <property type="entry name" value="PROKAR_LIPOPROTEIN"/>
    <property type="match status" value="1"/>
</dbReference>
<keyword evidence="1" id="KW-0732">Signal</keyword>
<sequence length="56" mass="6271">MRRLPPIGMSVSYPLCIWFLVALSCPRVGLEEQLSHDGRRGQSQVLEKQAVQSVFG</sequence>
<keyword evidence="3" id="KW-1185">Reference proteome</keyword>
<reference evidence="2" key="1">
    <citation type="submission" date="2021-06" db="EMBL/GenBank/DDBJ databases">
        <title>Comparative genomics, transcriptomics and evolutionary studies reveal genomic signatures of adaptation to plant cell wall in hemibiotrophic fungi.</title>
        <authorList>
            <consortium name="DOE Joint Genome Institute"/>
            <person name="Baroncelli R."/>
            <person name="Diaz J.F."/>
            <person name="Benocci T."/>
            <person name="Peng M."/>
            <person name="Battaglia E."/>
            <person name="Haridas S."/>
            <person name="Andreopoulos W."/>
            <person name="Labutti K."/>
            <person name="Pangilinan J."/>
            <person name="Floch G.L."/>
            <person name="Makela M.R."/>
            <person name="Henrissat B."/>
            <person name="Grigoriev I.V."/>
            <person name="Crouch J.A."/>
            <person name="De Vries R.P."/>
            <person name="Sukno S.A."/>
            <person name="Thon M.R."/>
        </authorList>
    </citation>
    <scope>NUCLEOTIDE SEQUENCE</scope>
    <source>
        <strain evidence="2">MAFF235873</strain>
    </source>
</reference>
<comment type="caution">
    <text evidence="2">The sequence shown here is derived from an EMBL/GenBank/DDBJ whole genome shotgun (WGS) entry which is preliminary data.</text>
</comment>